<dbReference type="GO" id="GO:0003677">
    <property type="term" value="F:DNA binding"/>
    <property type="evidence" value="ECO:0007669"/>
    <property type="project" value="UniProtKB-KW"/>
</dbReference>
<dbReference type="InterPro" id="IPR036388">
    <property type="entry name" value="WH-like_DNA-bd_sf"/>
</dbReference>
<dbReference type="Pfam" id="PF01614">
    <property type="entry name" value="IclR_C"/>
    <property type="match status" value="1"/>
</dbReference>
<dbReference type="EMBL" id="SZZP01000028">
    <property type="protein sequence ID" value="TKV74073.1"/>
    <property type="molecule type" value="Genomic_DNA"/>
</dbReference>
<evidence type="ECO:0000313" key="6">
    <source>
        <dbReference type="EMBL" id="TKV74073.1"/>
    </source>
</evidence>
<dbReference type="PANTHER" id="PTHR30136">
    <property type="entry name" value="HELIX-TURN-HELIX TRANSCRIPTIONAL REGULATOR, ICLR FAMILY"/>
    <property type="match status" value="1"/>
</dbReference>
<accession>A0A4U6RJ63</accession>
<dbReference type="Gene3D" id="1.10.10.10">
    <property type="entry name" value="Winged helix-like DNA-binding domain superfamily/Winged helix DNA-binding domain"/>
    <property type="match status" value="1"/>
</dbReference>
<dbReference type="InterPro" id="IPR050707">
    <property type="entry name" value="HTH_MetabolicPath_Reg"/>
</dbReference>
<evidence type="ECO:0000259" key="5">
    <source>
        <dbReference type="PROSITE" id="PS51078"/>
    </source>
</evidence>
<evidence type="ECO:0000256" key="1">
    <source>
        <dbReference type="ARBA" id="ARBA00023015"/>
    </source>
</evidence>
<proteinExistence type="predicted"/>
<evidence type="ECO:0000313" key="7">
    <source>
        <dbReference type="Proteomes" id="UP000305095"/>
    </source>
</evidence>
<dbReference type="AlphaFoldDB" id="A0A4U6RJ63"/>
<dbReference type="RefSeq" id="WP_137483050.1">
    <property type="nucleotide sequence ID" value="NZ_SZZP01000028.1"/>
</dbReference>
<feature type="domain" description="IclR-ED" evidence="5">
    <location>
        <begin position="83"/>
        <end position="265"/>
    </location>
</feature>
<sequence>MSSGKHSAAPTTRDRASGEVTTVQRALDLLKIVGASERPIGVNEIARRLGKHVSSVSRTLATLERNGFVERDAENGRFMLGLELIALASRLLTELDVVRVARPYLEKLADRTRETASISLWKKTEAINVETVLGPGPIKHIAAPGRRNPAHCTATGKAILSQMPGSTVQEIVALGLESYTDRTITTAKALERELRQIRERGYALNVGEFAAETATIAAVIHDRKGRATAAISVTMPVFHFTQERGQKFAPLIVDAAATISRRLGYRGTLPT</sequence>
<dbReference type="InterPro" id="IPR029016">
    <property type="entry name" value="GAF-like_dom_sf"/>
</dbReference>
<dbReference type="GO" id="GO:0045892">
    <property type="term" value="P:negative regulation of DNA-templated transcription"/>
    <property type="evidence" value="ECO:0007669"/>
    <property type="project" value="TreeGrafter"/>
</dbReference>
<dbReference type="InterPro" id="IPR014757">
    <property type="entry name" value="Tscrpt_reg_IclR_C"/>
</dbReference>
<dbReference type="InterPro" id="IPR036390">
    <property type="entry name" value="WH_DNA-bd_sf"/>
</dbReference>
<dbReference type="Pfam" id="PF09339">
    <property type="entry name" value="HTH_IclR"/>
    <property type="match status" value="1"/>
</dbReference>
<evidence type="ECO:0000256" key="3">
    <source>
        <dbReference type="ARBA" id="ARBA00023163"/>
    </source>
</evidence>
<reference evidence="6 7" key="1">
    <citation type="submission" date="2019-05" db="EMBL/GenBank/DDBJ databases">
        <title>Draft Genome of Bradyrhizobium elkanii strain SEMIA 938, Used in Commercial Inoculants for Lupinus spp. in Brazil.</title>
        <authorList>
            <person name="Hungria M."/>
            <person name="Delamuta J.R.M."/>
            <person name="Ribeiro R.A."/>
            <person name="Nogueira M.A."/>
        </authorList>
    </citation>
    <scope>NUCLEOTIDE SEQUENCE [LARGE SCALE GENOMIC DNA]</scope>
    <source>
        <strain evidence="6 7">Semia 938</strain>
    </source>
</reference>
<gene>
    <name evidence="6" type="ORF">FDV58_34330</name>
</gene>
<dbReference type="SMART" id="SM00346">
    <property type="entry name" value="HTH_ICLR"/>
    <property type="match status" value="1"/>
</dbReference>
<keyword evidence="2" id="KW-0238">DNA-binding</keyword>
<dbReference type="Proteomes" id="UP000305095">
    <property type="component" value="Unassembled WGS sequence"/>
</dbReference>
<comment type="caution">
    <text evidence="6">The sequence shown here is derived from an EMBL/GenBank/DDBJ whole genome shotgun (WGS) entry which is preliminary data.</text>
</comment>
<feature type="domain" description="HTH iclR-type" evidence="4">
    <location>
        <begin position="20"/>
        <end position="82"/>
    </location>
</feature>
<keyword evidence="3" id="KW-0804">Transcription</keyword>
<protein>
    <submittedName>
        <fullName evidence="6">IclR family transcriptional regulator</fullName>
    </submittedName>
</protein>
<keyword evidence="1" id="KW-0805">Transcription regulation</keyword>
<dbReference type="SUPFAM" id="SSF55781">
    <property type="entry name" value="GAF domain-like"/>
    <property type="match status" value="1"/>
</dbReference>
<dbReference type="PROSITE" id="PS51078">
    <property type="entry name" value="ICLR_ED"/>
    <property type="match status" value="1"/>
</dbReference>
<dbReference type="GO" id="GO:0003700">
    <property type="term" value="F:DNA-binding transcription factor activity"/>
    <property type="evidence" value="ECO:0007669"/>
    <property type="project" value="TreeGrafter"/>
</dbReference>
<evidence type="ECO:0000256" key="2">
    <source>
        <dbReference type="ARBA" id="ARBA00023125"/>
    </source>
</evidence>
<organism evidence="6 7">
    <name type="scientific">Bradyrhizobium elkanii</name>
    <dbReference type="NCBI Taxonomy" id="29448"/>
    <lineage>
        <taxon>Bacteria</taxon>
        <taxon>Pseudomonadati</taxon>
        <taxon>Pseudomonadota</taxon>
        <taxon>Alphaproteobacteria</taxon>
        <taxon>Hyphomicrobiales</taxon>
        <taxon>Nitrobacteraceae</taxon>
        <taxon>Bradyrhizobium</taxon>
    </lineage>
</organism>
<dbReference type="SUPFAM" id="SSF46785">
    <property type="entry name" value="Winged helix' DNA-binding domain"/>
    <property type="match status" value="1"/>
</dbReference>
<name>A0A4U6RJ63_BRAEL</name>
<dbReference type="PROSITE" id="PS51077">
    <property type="entry name" value="HTH_ICLR"/>
    <property type="match status" value="1"/>
</dbReference>
<dbReference type="Gene3D" id="3.30.450.40">
    <property type="match status" value="1"/>
</dbReference>
<dbReference type="PANTHER" id="PTHR30136:SF35">
    <property type="entry name" value="HTH-TYPE TRANSCRIPTIONAL REGULATOR RV1719"/>
    <property type="match status" value="1"/>
</dbReference>
<dbReference type="FunFam" id="1.10.10.10:FF:000056">
    <property type="entry name" value="IclR family transcriptional regulator"/>
    <property type="match status" value="1"/>
</dbReference>
<evidence type="ECO:0000259" key="4">
    <source>
        <dbReference type="PROSITE" id="PS51077"/>
    </source>
</evidence>
<dbReference type="InterPro" id="IPR005471">
    <property type="entry name" value="Tscrpt_reg_IclR_N"/>
</dbReference>